<feature type="compositionally biased region" description="Low complexity" evidence="1">
    <location>
        <begin position="708"/>
        <end position="720"/>
    </location>
</feature>
<feature type="compositionally biased region" description="Polar residues" evidence="1">
    <location>
        <begin position="563"/>
        <end position="583"/>
    </location>
</feature>
<dbReference type="InterPro" id="IPR056865">
    <property type="entry name" value="CCTL2_WNK"/>
</dbReference>
<feature type="region of interest" description="Disordered" evidence="1">
    <location>
        <begin position="154"/>
        <end position="176"/>
    </location>
</feature>
<feature type="compositionally biased region" description="Polar residues" evidence="1">
    <location>
        <begin position="223"/>
        <end position="249"/>
    </location>
</feature>
<feature type="region of interest" description="Disordered" evidence="1">
    <location>
        <begin position="745"/>
        <end position="783"/>
    </location>
</feature>
<feature type="compositionally biased region" description="Polar residues" evidence="1">
    <location>
        <begin position="504"/>
        <end position="515"/>
    </location>
</feature>
<dbReference type="STRING" id="121845.A0A3Q0IY17"/>
<evidence type="ECO:0000313" key="4">
    <source>
        <dbReference type="RefSeq" id="XP_026681137.1"/>
    </source>
</evidence>
<feature type="region of interest" description="Disordered" evidence="1">
    <location>
        <begin position="664"/>
        <end position="720"/>
    </location>
</feature>
<feature type="compositionally biased region" description="Polar residues" evidence="1">
    <location>
        <begin position="401"/>
        <end position="419"/>
    </location>
</feature>
<dbReference type="RefSeq" id="XP_026681137.1">
    <property type="nucleotide sequence ID" value="XM_026825336.1"/>
</dbReference>
<name>A0A3Q0IY17_DIACI</name>
<feature type="compositionally biased region" description="Polar residues" evidence="1">
    <location>
        <begin position="262"/>
        <end position="284"/>
    </location>
</feature>
<sequence>MYPPGQYCPPEQLLCSGDSSHKFPMMTGQESAEEYQRKISVMSDIPRSNVQHDMNPRRMSIMSTDMPYQMTAEEYQRKLATLNNTGVSGQSYDAQSMPMHFFQNMGSVPTPPNIPEDPQRKMSTLSSVSTLSGHEPSPQVIQYVQQVQEEYVPQENKEEAARKLSNTSTGDMPLPNRMLVNQPYSVDTEALHAVPNNNTVVYSNAASVTSQVYSQYAQPVPTPQYTGSYPQDSTQTQYAPSGNFTQDNTPHYAGGSYPDKPSQYTGGATYPTDNATQYTNNGSYPPQDKVQYATPAPAPSTAQYIPNPSPYIPPDTQYKYVGGNTDASYMSPGGVPQYTGGVPFSQSSQYTPAPAVPQYAMPEVPATSQYLPEATVPTSQYAMSESVSSGSIGGPLPGGYTSPQYTAGQSSQAPVSGITSPPLAGFTSPPQSGAGAPVQYTMSAQYATPSPATGTQYTSSAVDPTPQYSAAPFQAADPTPQYSAAPLQTVDPTPQYSAAPLQNVDPTPQYSTAPLQTVPAVDPTPQYSAAPFQTADPTPQYSAAPLQNVDPTPQYSAAPLQNVDPTPQYSTAPLQTVDPTPQYSAAPLQSVDPTPQYTAAPLQSVDPTPQYTATPVQTADPTQQYTAGVSQTGESVPQYNTALQGVESTPQYSATGQPVESQYNTGAAAAQSMDSNFSAGSQSGERPLAQYPINDVPQEMSEDQQRKISNISSVSSDSGVEINSNRMSVVDPPVSQLGELDVLSPGNQEYSSDNNLDSTASESSSAHRTTKFKRRSRPSGPRLSVISVNQGKVECKLETGKRDLTFIFGLEDMRPDDIAYRFVSNIE</sequence>
<proteinExistence type="predicted"/>
<feature type="region of interest" description="Disordered" evidence="1">
    <location>
        <begin position="223"/>
        <end position="308"/>
    </location>
</feature>
<dbReference type="PaxDb" id="121845-A0A3Q0IY17"/>
<feature type="domain" description="Serine/threonine-protein kinase WNK CCTL2" evidence="2">
    <location>
        <begin position="780"/>
        <end position="825"/>
    </location>
</feature>
<dbReference type="AlphaFoldDB" id="A0A3Q0IY17"/>
<gene>
    <name evidence="4" type="primary">LOC103511627</name>
</gene>
<feature type="compositionally biased region" description="Basic residues" evidence="1">
    <location>
        <begin position="768"/>
        <end position="777"/>
    </location>
</feature>
<protein>
    <submittedName>
        <fullName evidence="4">Actin cytoskeleton-regulatory complex protein PAN1</fullName>
    </submittedName>
</protein>
<keyword evidence="3" id="KW-1185">Reference proteome</keyword>
<dbReference type="KEGG" id="dci:103511627"/>
<feature type="compositionally biased region" description="Polar residues" evidence="1">
    <location>
        <begin position="605"/>
        <end position="631"/>
    </location>
</feature>
<accession>A0A3Q0IY17</accession>
<dbReference type="Pfam" id="PF24889">
    <property type="entry name" value="CCTL2_WNK"/>
    <property type="match status" value="1"/>
</dbReference>
<evidence type="ECO:0000313" key="3">
    <source>
        <dbReference type="Proteomes" id="UP000079169"/>
    </source>
</evidence>
<evidence type="ECO:0000256" key="1">
    <source>
        <dbReference type="SAM" id="MobiDB-lite"/>
    </source>
</evidence>
<organism evidence="3 4">
    <name type="scientific">Diaphorina citri</name>
    <name type="common">Asian citrus psyllid</name>
    <dbReference type="NCBI Taxonomy" id="121845"/>
    <lineage>
        <taxon>Eukaryota</taxon>
        <taxon>Metazoa</taxon>
        <taxon>Ecdysozoa</taxon>
        <taxon>Arthropoda</taxon>
        <taxon>Hexapoda</taxon>
        <taxon>Insecta</taxon>
        <taxon>Pterygota</taxon>
        <taxon>Neoptera</taxon>
        <taxon>Paraneoptera</taxon>
        <taxon>Hemiptera</taxon>
        <taxon>Sternorrhyncha</taxon>
        <taxon>Psylloidea</taxon>
        <taxon>Psyllidae</taxon>
        <taxon>Diaphorininae</taxon>
        <taxon>Diaphorina</taxon>
    </lineage>
</organism>
<feature type="region of interest" description="Disordered" evidence="1">
    <location>
        <begin position="385"/>
        <end position="631"/>
    </location>
</feature>
<evidence type="ECO:0000259" key="2">
    <source>
        <dbReference type="Pfam" id="PF24889"/>
    </source>
</evidence>
<dbReference type="Proteomes" id="UP000079169">
    <property type="component" value="Unplaced"/>
</dbReference>
<feature type="compositionally biased region" description="Polar residues" evidence="1">
    <location>
        <begin position="672"/>
        <end position="684"/>
    </location>
</feature>
<feature type="compositionally biased region" description="Polar residues" evidence="1">
    <location>
        <begin position="440"/>
        <end position="468"/>
    </location>
</feature>
<dbReference type="GeneID" id="103511627"/>
<reference evidence="4" key="1">
    <citation type="submission" date="2025-08" db="UniProtKB">
        <authorList>
            <consortium name="RefSeq"/>
        </authorList>
    </citation>
    <scope>IDENTIFICATION</scope>
</reference>
<feature type="compositionally biased region" description="Polar residues" evidence="1">
    <location>
        <begin position="745"/>
        <end position="767"/>
    </location>
</feature>